<proteinExistence type="predicted"/>
<reference evidence="2 3" key="1">
    <citation type="journal article" date="2018" name="Proc. R. Soc. B">
        <title>A non-coding region near Follistatin controls head colour polymorphism in the Gouldian finch.</title>
        <authorList>
            <person name="Toomey M.B."/>
            <person name="Marques C.I."/>
            <person name="Andrade P."/>
            <person name="Araujo P.M."/>
            <person name="Sabatino S."/>
            <person name="Gazda M.A."/>
            <person name="Afonso S."/>
            <person name="Lopes R.J."/>
            <person name="Corbo J.C."/>
            <person name="Carneiro M."/>
        </authorList>
    </citation>
    <scope>NUCLEOTIDE SEQUENCE [LARGE SCALE GENOMIC DNA]</scope>
    <source>
        <strain evidence="2">Red01</strain>
        <tissue evidence="2">Muscle</tissue>
    </source>
</reference>
<dbReference type="EMBL" id="QUSF01000087">
    <property type="protein sequence ID" value="RLV94068.1"/>
    <property type="molecule type" value="Genomic_DNA"/>
</dbReference>
<dbReference type="OrthoDB" id="10532915at2759"/>
<protein>
    <submittedName>
        <fullName evidence="2">Uncharacterized protein</fullName>
    </submittedName>
</protein>
<sequence>MGDGAGRLQQREGSCITIRYNLSPFLLPSSVGDGYCLIPFDSSFIICLPPSSFPWLLQGSFVAIIKACADQRYASATVMEPLTLSQPVQLRTSVFGSELAGAFTMRSLSQGRIQKRQEEKDSISELSLDTTTSATGSDRAMGDRGVMFYHSSFTPV</sequence>
<organism evidence="2 3">
    <name type="scientific">Chloebia gouldiae</name>
    <name type="common">Gouldian finch</name>
    <name type="synonym">Erythrura gouldiae</name>
    <dbReference type="NCBI Taxonomy" id="44316"/>
    <lineage>
        <taxon>Eukaryota</taxon>
        <taxon>Metazoa</taxon>
        <taxon>Chordata</taxon>
        <taxon>Craniata</taxon>
        <taxon>Vertebrata</taxon>
        <taxon>Euteleostomi</taxon>
        <taxon>Archelosauria</taxon>
        <taxon>Archosauria</taxon>
        <taxon>Dinosauria</taxon>
        <taxon>Saurischia</taxon>
        <taxon>Theropoda</taxon>
        <taxon>Coelurosauria</taxon>
        <taxon>Aves</taxon>
        <taxon>Neognathae</taxon>
        <taxon>Neoaves</taxon>
        <taxon>Telluraves</taxon>
        <taxon>Australaves</taxon>
        <taxon>Passeriformes</taxon>
        <taxon>Passeroidea</taxon>
        <taxon>Passeridae</taxon>
        <taxon>Chloebia</taxon>
    </lineage>
</organism>
<evidence type="ECO:0000313" key="2">
    <source>
        <dbReference type="EMBL" id="RLV94068.1"/>
    </source>
</evidence>
<dbReference type="Proteomes" id="UP000276834">
    <property type="component" value="Unassembled WGS sequence"/>
</dbReference>
<name>A0A3L8S190_CHLGU</name>
<feature type="region of interest" description="Disordered" evidence="1">
    <location>
        <begin position="110"/>
        <end position="138"/>
    </location>
</feature>
<feature type="compositionally biased region" description="Polar residues" evidence="1">
    <location>
        <begin position="124"/>
        <end position="136"/>
    </location>
</feature>
<keyword evidence="3" id="KW-1185">Reference proteome</keyword>
<accession>A0A3L8S190</accession>
<evidence type="ECO:0000256" key="1">
    <source>
        <dbReference type="SAM" id="MobiDB-lite"/>
    </source>
</evidence>
<comment type="caution">
    <text evidence="2">The sequence shown here is derived from an EMBL/GenBank/DDBJ whole genome shotgun (WGS) entry which is preliminary data.</text>
</comment>
<gene>
    <name evidence="2" type="ORF">DV515_00013274</name>
</gene>
<dbReference type="AlphaFoldDB" id="A0A3L8S190"/>
<evidence type="ECO:0000313" key="3">
    <source>
        <dbReference type="Proteomes" id="UP000276834"/>
    </source>
</evidence>